<dbReference type="Proteomes" id="UP001202717">
    <property type="component" value="Chromosome"/>
</dbReference>
<evidence type="ECO:0000313" key="3">
    <source>
        <dbReference type="Proteomes" id="UP001202717"/>
    </source>
</evidence>
<organism evidence="2 3">
    <name type="scientific">Psychroserpens ponticola</name>
    <dbReference type="NCBI Taxonomy" id="2932268"/>
    <lineage>
        <taxon>Bacteria</taxon>
        <taxon>Pseudomonadati</taxon>
        <taxon>Bacteroidota</taxon>
        <taxon>Flavobacteriia</taxon>
        <taxon>Flavobacteriales</taxon>
        <taxon>Flavobacteriaceae</taxon>
        <taxon>Psychroserpens</taxon>
    </lineage>
</organism>
<keyword evidence="3" id="KW-1185">Reference proteome</keyword>
<dbReference type="Pfam" id="PF00534">
    <property type="entry name" value="Glycos_transf_1"/>
    <property type="match status" value="1"/>
</dbReference>
<feature type="domain" description="Glycosyl transferase family 1" evidence="1">
    <location>
        <begin position="202"/>
        <end position="370"/>
    </location>
</feature>
<name>A0ABY7RZG0_9FLAO</name>
<proteinExistence type="predicted"/>
<sequence length="395" mass="44952">MKIGLVLPSTPGYSETFFTSKIKGLQEHGFSVVLLTQTIGKNFDLCPVVKAPKIYKSTALQMIAMIFVFLKLLWHLKPVINYIKLERQENISTSRIIKKVYFNSHLLSQKLDWLHFGFTTQALESELVAKAIRAKMAVSFRGFDINVYPVKHPNCYDLVWKHVNKVHSISIDLLQKAYGLGLANDSSYKVITPAVDVSNFNARKDFKSENSKLKIITIARLNWIKGLDHALNAMKLLNDKGLEFEYHIIGSGTPTEIERYTFQLHQNQLQNHVFLHGKLSHEETLLKLCSADIYLQPSIQEGFCNAVLEAQAMGLLCLATNGGALNENIIHEKTGWIVPKRAPRLIAEKILEINELSDNEKKSISKNAINHVMANFNVKEQQKQFVDFYNNEIRL</sequence>
<dbReference type="RefSeq" id="WP_249995302.1">
    <property type="nucleotide sequence ID" value="NZ_CP116221.1"/>
</dbReference>
<evidence type="ECO:0000259" key="1">
    <source>
        <dbReference type="Pfam" id="PF00534"/>
    </source>
</evidence>
<reference evidence="2 3" key="1">
    <citation type="submission" date="2023-01" db="EMBL/GenBank/DDBJ databases">
        <title>Psychroserpens ponticola sp. nov., isolated from seawater.</title>
        <authorList>
            <person name="Kristyanto S."/>
            <person name="Jung J."/>
            <person name="Kim J.M."/>
            <person name="Jeon C.O."/>
        </authorList>
    </citation>
    <scope>NUCLEOTIDE SEQUENCE [LARGE SCALE GENOMIC DNA]</scope>
    <source>
        <strain evidence="2 3">MSW6</strain>
    </source>
</reference>
<dbReference type="EMBL" id="CP116221">
    <property type="protein sequence ID" value="WCO02534.1"/>
    <property type="molecule type" value="Genomic_DNA"/>
</dbReference>
<dbReference type="PANTHER" id="PTHR12526">
    <property type="entry name" value="GLYCOSYLTRANSFERASE"/>
    <property type="match status" value="1"/>
</dbReference>
<dbReference type="CDD" id="cd03801">
    <property type="entry name" value="GT4_PimA-like"/>
    <property type="match status" value="1"/>
</dbReference>
<dbReference type="Gene3D" id="3.40.50.2000">
    <property type="entry name" value="Glycogen Phosphorylase B"/>
    <property type="match status" value="2"/>
</dbReference>
<accession>A0ABY7RZG0</accession>
<gene>
    <name evidence="2" type="ORF">MUN68_003335</name>
</gene>
<dbReference type="SUPFAM" id="SSF53756">
    <property type="entry name" value="UDP-Glycosyltransferase/glycogen phosphorylase"/>
    <property type="match status" value="1"/>
</dbReference>
<dbReference type="InterPro" id="IPR001296">
    <property type="entry name" value="Glyco_trans_1"/>
</dbReference>
<evidence type="ECO:0000313" key="2">
    <source>
        <dbReference type="EMBL" id="WCO02534.1"/>
    </source>
</evidence>
<protein>
    <submittedName>
        <fullName evidence="2">Glycosyltransferase family 4 protein</fullName>
    </submittedName>
</protein>
<dbReference type="PANTHER" id="PTHR12526:SF630">
    <property type="entry name" value="GLYCOSYLTRANSFERASE"/>
    <property type="match status" value="1"/>
</dbReference>